<evidence type="ECO:0000256" key="1">
    <source>
        <dbReference type="ARBA" id="ARBA00004474"/>
    </source>
</evidence>
<dbReference type="EMBL" id="GG663746">
    <property type="protein sequence ID" value="EEH53125.1"/>
    <property type="molecule type" value="Genomic_DNA"/>
</dbReference>
<evidence type="ECO:0000313" key="5">
    <source>
        <dbReference type="EMBL" id="EEH53125.1"/>
    </source>
</evidence>
<keyword evidence="2" id="KW-0934">Plastid</keyword>
<dbReference type="eggNOG" id="ENOG502QRYX">
    <property type="taxonomic scope" value="Eukaryota"/>
</dbReference>
<gene>
    <name evidence="5" type="ORF">MICPUCDRAFT_52010</name>
</gene>
<evidence type="ECO:0000259" key="4">
    <source>
        <dbReference type="Pfam" id="PF04755"/>
    </source>
</evidence>
<feature type="compositionally biased region" description="Gly residues" evidence="3">
    <location>
        <begin position="249"/>
        <end position="269"/>
    </location>
</feature>
<comment type="subcellular location">
    <subcellularLocation>
        <location evidence="1">Plastid</location>
    </subcellularLocation>
</comment>
<dbReference type="RefSeq" id="XP_003062306.1">
    <property type="nucleotide sequence ID" value="XM_003062260.1"/>
</dbReference>
<dbReference type="InterPro" id="IPR039633">
    <property type="entry name" value="PAP"/>
</dbReference>
<evidence type="ECO:0000313" key="6">
    <source>
        <dbReference type="Proteomes" id="UP000001876"/>
    </source>
</evidence>
<dbReference type="Pfam" id="PF04755">
    <property type="entry name" value="PAP_fibrillin"/>
    <property type="match status" value="1"/>
</dbReference>
<dbReference type="KEGG" id="mpp:MICPUCDRAFT_52010"/>
<keyword evidence="6" id="KW-1185">Reference proteome</keyword>
<dbReference type="GeneID" id="9687977"/>
<protein>
    <submittedName>
        <fullName evidence="5">Predicted protein</fullName>
    </submittedName>
</protein>
<name>C1N327_MICPC</name>
<feature type="compositionally biased region" description="Low complexity" evidence="3">
    <location>
        <begin position="40"/>
        <end position="60"/>
    </location>
</feature>
<dbReference type="OMA" id="FQKFECQ"/>
<dbReference type="InterPro" id="IPR006843">
    <property type="entry name" value="PAP/fibrillin_dom"/>
</dbReference>
<sequence>MASLPAAAPSLSRAPALAPRAAAPASSSSRRAAARRRAVARAAAPSPDLATDATTTTTTTTRRDAAKRALRYATEGTYRGALASTSDRAAVEEAQVALEAFAAGTPLDRAVLAGRWRLLYTTASDVLSVIRLGRDVGVVDVGDVFQSFDDAGKIQNEIRLSVPFLLAPATRGKPGGVSLKVDADYRVVGDRTLSLVFNEAKVSEVRISDAVEAALAPALLPRGSLNRQVLLAIREFELKFPLRSALSSMGGGGGSDGDGDGDGAVGGGNDDAETRDASAARGGGGGGAPVGAYLISYVDEDTLVGRANGTGTFIFQREGDFEAA</sequence>
<dbReference type="GO" id="GO:0009536">
    <property type="term" value="C:plastid"/>
    <property type="evidence" value="ECO:0007669"/>
    <property type="project" value="UniProtKB-SubCell"/>
</dbReference>
<feature type="region of interest" description="Disordered" evidence="3">
    <location>
        <begin position="249"/>
        <end position="285"/>
    </location>
</feature>
<feature type="domain" description="Plastid lipid-associated protein/fibrillin conserved" evidence="4">
    <location>
        <begin position="66"/>
        <end position="205"/>
    </location>
</feature>
<accession>C1N327</accession>
<reference evidence="5 6" key="1">
    <citation type="journal article" date="2009" name="Science">
        <title>Green evolution and dynamic adaptations revealed by genomes of the marine picoeukaryotes Micromonas.</title>
        <authorList>
            <person name="Worden A.Z."/>
            <person name="Lee J.H."/>
            <person name="Mock T."/>
            <person name="Rouze P."/>
            <person name="Simmons M.P."/>
            <person name="Aerts A.L."/>
            <person name="Allen A.E."/>
            <person name="Cuvelier M.L."/>
            <person name="Derelle E."/>
            <person name="Everett M.V."/>
            <person name="Foulon E."/>
            <person name="Grimwood J."/>
            <person name="Gundlach H."/>
            <person name="Henrissat B."/>
            <person name="Napoli C."/>
            <person name="McDonald S.M."/>
            <person name="Parker M.S."/>
            <person name="Rombauts S."/>
            <person name="Salamov A."/>
            <person name="Von Dassow P."/>
            <person name="Badger J.H."/>
            <person name="Coutinho P.M."/>
            <person name="Demir E."/>
            <person name="Dubchak I."/>
            <person name="Gentemann C."/>
            <person name="Eikrem W."/>
            <person name="Gready J.E."/>
            <person name="John U."/>
            <person name="Lanier W."/>
            <person name="Lindquist E.A."/>
            <person name="Lucas S."/>
            <person name="Mayer K.F."/>
            <person name="Moreau H."/>
            <person name="Not F."/>
            <person name="Otillar R."/>
            <person name="Panaud O."/>
            <person name="Pangilinan J."/>
            <person name="Paulsen I."/>
            <person name="Piegu B."/>
            <person name="Poliakov A."/>
            <person name="Robbens S."/>
            <person name="Schmutz J."/>
            <person name="Toulza E."/>
            <person name="Wyss T."/>
            <person name="Zelensky A."/>
            <person name="Zhou K."/>
            <person name="Armbrust E.V."/>
            <person name="Bhattacharya D."/>
            <person name="Goodenough U.W."/>
            <person name="Van de Peer Y."/>
            <person name="Grigoriev I.V."/>
        </authorList>
    </citation>
    <scope>NUCLEOTIDE SEQUENCE [LARGE SCALE GENOMIC DNA]</scope>
    <source>
        <strain evidence="5 6">CCMP1545</strain>
    </source>
</reference>
<evidence type="ECO:0000256" key="2">
    <source>
        <dbReference type="ARBA" id="ARBA00022640"/>
    </source>
</evidence>
<dbReference type="STRING" id="564608.C1N327"/>
<proteinExistence type="predicted"/>
<dbReference type="PANTHER" id="PTHR31906">
    <property type="entry name" value="PLASTID-LIPID-ASSOCIATED PROTEIN 4, CHLOROPLASTIC-RELATED"/>
    <property type="match status" value="1"/>
</dbReference>
<feature type="compositionally biased region" description="Low complexity" evidence="3">
    <location>
        <begin position="1"/>
        <end position="31"/>
    </location>
</feature>
<organism evidence="6">
    <name type="scientific">Micromonas pusilla (strain CCMP1545)</name>
    <name type="common">Picoplanktonic green alga</name>
    <dbReference type="NCBI Taxonomy" id="564608"/>
    <lineage>
        <taxon>Eukaryota</taxon>
        <taxon>Viridiplantae</taxon>
        <taxon>Chlorophyta</taxon>
        <taxon>Mamiellophyceae</taxon>
        <taxon>Mamiellales</taxon>
        <taxon>Mamiellaceae</taxon>
        <taxon>Micromonas</taxon>
    </lineage>
</organism>
<dbReference type="OrthoDB" id="550273at2759"/>
<evidence type="ECO:0000256" key="3">
    <source>
        <dbReference type="SAM" id="MobiDB-lite"/>
    </source>
</evidence>
<dbReference type="AlphaFoldDB" id="C1N327"/>
<feature type="region of interest" description="Disordered" evidence="3">
    <location>
        <begin position="1"/>
        <end position="65"/>
    </location>
</feature>
<dbReference type="Proteomes" id="UP000001876">
    <property type="component" value="Unassembled WGS sequence"/>
</dbReference>